<reference evidence="2" key="1">
    <citation type="submission" date="2018-05" db="EMBL/GenBank/DDBJ databases">
        <title>Draft genome of Mucuna pruriens seed.</title>
        <authorList>
            <person name="Nnadi N.E."/>
            <person name="Vos R."/>
            <person name="Hasami M.H."/>
            <person name="Devisetty U.K."/>
            <person name="Aguiy J.C."/>
        </authorList>
    </citation>
    <scope>NUCLEOTIDE SEQUENCE [LARGE SCALE GENOMIC DNA]</scope>
    <source>
        <strain evidence="2">JCA_2017</strain>
    </source>
</reference>
<name>A0A371HFN9_MUCPR</name>
<dbReference type="GO" id="GO:0015074">
    <property type="term" value="P:DNA integration"/>
    <property type="evidence" value="ECO:0007669"/>
    <property type="project" value="InterPro"/>
</dbReference>
<comment type="caution">
    <text evidence="2">The sequence shown here is derived from an EMBL/GenBank/DDBJ whole genome shotgun (WGS) entry which is preliminary data.</text>
</comment>
<dbReference type="PANTHER" id="PTHR37984:SF5">
    <property type="entry name" value="PROTEIN NYNRIN-LIKE"/>
    <property type="match status" value="1"/>
</dbReference>
<dbReference type="Pfam" id="PF24626">
    <property type="entry name" value="SH3_Tf2-1"/>
    <property type="match status" value="1"/>
</dbReference>
<dbReference type="InterPro" id="IPR001584">
    <property type="entry name" value="Integrase_cat-core"/>
</dbReference>
<dbReference type="EMBL" id="QJKJ01002731">
    <property type="protein sequence ID" value="RDY01598.1"/>
    <property type="molecule type" value="Genomic_DNA"/>
</dbReference>
<dbReference type="GO" id="GO:0003676">
    <property type="term" value="F:nucleic acid binding"/>
    <property type="evidence" value="ECO:0007669"/>
    <property type="project" value="InterPro"/>
</dbReference>
<protein>
    <recommendedName>
        <fullName evidence="1">Integrase catalytic domain-containing protein</fullName>
    </recommendedName>
</protein>
<organism evidence="2 3">
    <name type="scientific">Mucuna pruriens</name>
    <name type="common">Velvet bean</name>
    <name type="synonym">Dolichos pruriens</name>
    <dbReference type="NCBI Taxonomy" id="157652"/>
    <lineage>
        <taxon>Eukaryota</taxon>
        <taxon>Viridiplantae</taxon>
        <taxon>Streptophyta</taxon>
        <taxon>Embryophyta</taxon>
        <taxon>Tracheophyta</taxon>
        <taxon>Spermatophyta</taxon>
        <taxon>Magnoliopsida</taxon>
        <taxon>eudicotyledons</taxon>
        <taxon>Gunneridae</taxon>
        <taxon>Pentapetalae</taxon>
        <taxon>rosids</taxon>
        <taxon>fabids</taxon>
        <taxon>Fabales</taxon>
        <taxon>Fabaceae</taxon>
        <taxon>Papilionoideae</taxon>
        <taxon>50 kb inversion clade</taxon>
        <taxon>NPAAA clade</taxon>
        <taxon>indigoferoid/millettioid clade</taxon>
        <taxon>Phaseoleae</taxon>
        <taxon>Mucuna</taxon>
    </lineage>
</organism>
<dbReference type="STRING" id="157652.A0A371HFN9"/>
<dbReference type="InterPro" id="IPR036397">
    <property type="entry name" value="RNaseH_sf"/>
</dbReference>
<dbReference type="PANTHER" id="PTHR37984">
    <property type="entry name" value="PROTEIN CBG26694"/>
    <property type="match status" value="1"/>
</dbReference>
<feature type="non-terminal residue" evidence="2">
    <location>
        <position position="1"/>
    </location>
</feature>
<proteinExistence type="predicted"/>
<evidence type="ECO:0000313" key="3">
    <source>
        <dbReference type="Proteomes" id="UP000257109"/>
    </source>
</evidence>
<dbReference type="InterPro" id="IPR056924">
    <property type="entry name" value="SH3_Tf2-1"/>
</dbReference>
<accession>A0A371HFN9</accession>
<dbReference type="InterPro" id="IPR012337">
    <property type="entry name" value="RNaseH-like_sf"/>
</dbReference>
<dbReference type="PROSITE" id="PS50994">
    <property type="entry name" value="INTEGRASE"/>
    <property type="match status" value="1"/>
</dbReference>
<keyword evidence="3" id="KW-1185">Reference proteome</keyword>
<dbReference type="OrthoDB" id="1935586at2759"/>
<dbReference type="InterPro" id="IPR050951">
    <property type="entry name" value="Retrovirus_Pol_polyprotein"/>
</dbReference>
<gene>
    <name evidence="2" type="ORF">CR513_15058</name>
</gene>
<evidence type="ECO:0000313" key="2">
    <source>
        <dbReference type="EMBL" id="RDY01598.1"/>
    </source>
</evidence>
<evidence type="ECO:0000259" key="1">
    <source>
        <dbReference type="PROSITE" id="PS50994"/>
    </source>
</evidence>
<dbReference type="SUPFAM" id="SSF53098">
    <property type="entry name" value="Ribonuclease H-like"/>
    <property type="match status" value="2"/>
</dbReference>
<dbReference type="Gene3D" id="3.30.420.10">
    <property type="entry name" value="Ribonuclease H-like superfamily/Ribonuclease H"/>
    <property type="match status" value="2"/>
</dbReference>
<dbReference type="Proteomes" id="UP000257109">
    <property type="component" value="Unassembled WGS sequence"/>
</dbReference>
<dbReference type="AlphaFoldDB" id="A0A371HFN9"/>
<sequence>MFLTHEDESLKVFSIFCKRVQKEKCISIAFIITNHRGEFKNENFHKIHEELGIVHNFSCPRTLQQNEVVERKNISLQEMTRTISLWSKLDIKLLFSTICHLQTDGQTEMVNRILGQLLRCFVGKSLRDWEDLLPYVEFSYNRVVNSTTSHSPFELPNLLRNSMEGSVTHGKERGKYAKNANKGEKEMIFKKGDLMWVHLSNERFPHLKRSKLFPRGDDPFKILKIINNSSYQVEMPQEYGGSSTFNVIDLTPFVVGTQAPNSKMVLSDAIYTRNSSILCGP</sequence>
<feature type="domain" description="Integrase catalytic" evidence="1">
    <location>
        <begin position="1"/>
        <end position="160"/>
    </location>
</feature>